<accession>A0A7S2TKL7</accession>
<proteinExistence type="predicted"/>
<name>A0A7S2TKL7_9EUKA</name>
<evidence type="ECO:0000313" key="1">
    <source>
        <dbReference type="EMBL" id="CAD9753770.1"/>
    </source>
</evidence>
<gene>
    <name evidence="1" type="ORF">LSP00402_LOCUS4855</name>
</gene>
<dbReference type="EMBL" id="HBHP01007790">
    <property type="protein sequence ID" value="CAD9753770.1"/>
    <property type="molecule type" value="Transcribed_RNA"/>
</dbReference>
<sequence>MESKAPLGRWVVASKNGLYVRAGPSAKEKTTGVLKYKEEVIGLKRINGWLKHPSGWSLINSYGNIPFLTRLTELREVVIDKSSSGEKIQFNYPSPAARMSTRRTDNR</sequence>
<organism evidence="1">
    <name type="scientific">Lotharella oceanica</name>
    <dbReference type="NCBI Taxonomy" id="641309"/>
    <lineage>
        <taxon>Eukaryota</taxon>
        <taxon>Sar</taxon>
        <taxon>Rhizaria</taxon>
        <taxon>Cercozoa</taxon>
        <taxon>Chlorarachniophyceae</taxon>
        <taxon>Lotharella</taxon>
    </lineage>
</organism>
<dbReference type="AlphaFoldDB" id="A0A7S2TKL7"/>
<reference evidence="1" key="1">
    <citation type="submission" date="2021-01" db="EMBL/GenBank/DDBJ databases">
        <authorList>
            <person name="Corre E."/>
            <person name="Pelletier E."/>
            <person name="Niang G."/>
            <person name="Scheremetjew M."/>
            <person name="Finn R."/>
            <person name="Kale V."/>
            <person name="Holt S."/>
            <person name="Cochrane G."/>
            <person name="Meng A."/>
            <person name="Brown T."/>
            <person name="Cohen L."/>
        </authorList>
    </citation>
    <scope>NUCLEOTIDE SEQUENCE</scope>
    <source>
        <strain evidence="1">CCMP622</strain>
    </source>
</reference>
<protein>
    <submittedName>
        <fullName evidence="1">Uncharacterized protein</fullName>
    </submittedName>
</protein>